<dbReference type="Gene3D" id="3.90.1570.10">
    <property type="entry name" value="tt1808, chain A"/>
    <property type="match status" value="1"/>
</dbReference>
<dbReference type="OrthoDB" id="461333at2"/>
<dbReference type="STRING" id="13035.Dacsa_0467"/>
<evidence type="ECO:0000259" key="1">
    <source>
        <dbReference type="Pfam" id="PF05685"/>
    </source>
</evidence>
<dbReference type="HOGENOM" id="CLU_107036_0_0_3"/>
<protein>
    <recommendedName>
        <fullName evidence="1">Putative restriction endonuclease domain-containing protein</fullName>
    </recommendedName>
</protein>
<dbReference type="InterPro" id="IPR008538">
    <property type="entry name" value="Uma2"/>
</dbReference>
<proteinExistence type="predicted"/>
<evidence type="ECO:0000313" key="2">
    <source>
        <dbReference type="EMBL" id="AFZ49254.1"/>
    </source>
</evidence>
<name>K9YQS1_DACS8</name>
<accession>K9YQS1</accession>
<dbReference type="PANTHER" id="PTHR34107">
    <property type="entry name" value="SLL0198 PROTEIN-RELATED"/>
    <property type="match status" value="1"/>
</dbReference>
<keyword evidence="3" id="KW-1185">Reference proteome</keyword>
<dbReference type="CDD" id="cd06260">
    <property type="entry name" value="DUF820-like"/>
    <property type="match status" value="1"/>
</dbReference>
<dbReference type="InterPro" id="IPR012296">
    <property type="entry name" value="Nuclease_put_TT1808"/>
</dbReference>
<dbReference type="SUPFAM" id="SSF52980">
    <property type="entry name" value="Restriction endonuclease-like"/>
    <property type="match status" value="1"/>
</dbReference>
<dbReference type="EMBL" id="CP003944">
    <property type="protein sequence ID" value="AFZ49254.1"/>
    <property type="molecule type" value="Genomic_DNA"/>
</dbReference>
<dbReference type="KEGG" id="dsl:Dacsa_0467"/>
<dbReference type="AlphaFoldDB" id="K9YQS1"/>
<organism evidence="2 3">
    <name type="scientific">Dactylococcopsis salina (strain PCC 8305)</name>
    <name type="common">Myxobactron salinum</name>
    <dbReference type="NCBI Taxonomy" id="13035"/>
    <lineage>
        <taxon>Bacteria</taxon>
        <taxon>Bacillati</taxon>
        <taxon>Cyanobacteriota</taxon>
        <taxon>Cyanophyceae</taxon>
        <taxon>Nodosilineales</taxon>
        <taxon>Cymatolegaceae</taxon>
        <taxon>Dactylococcopsis</taxon>
    </lineage>
</organism>
<dbReference type="PATRIC" id="fig|13035.3.peg.532"/>
<dbReference type="PANTHER" id="PTHR34107:SF8">
    <property type="entry name" value="UNIDENTIFIED OPEN READING FRAME"/>
    <property type="match status" value="1"/>
</dbReference>
<dbReference type="eggNOG" id="COG4636">
    <property type="taxonomic scope" value="Bacteria"/>
</dbReference>
<dbReference type="Pfam" id="PF05685">
    <property type="entry name" value="Uma2"/>
    <property type="match status" value="1"/>
</dbReference>
<evidence type="ECO:0000313" key="3">
    <source>
        <dbReference type="Proteomes" id="UP000010482"/>
    </source>
</evidence>
<gene>
    <name evidence="2" type="ORF">Dacsa_0467</name>
</gene>
<dbReference type="InterPro" id="IPR011335">
    <property type="entry name" value="Restrct_endonuc-II-like"/>
</dbReference>
<dbReference type="RefSeq" id="WP_015228267.1">
    <property type="nucleotide sequence ID" value="NC_019780.1"/>
</dbReference>
<dbReference type="Proteomes" id="UP000010482">
    <property type="component" value="Chromosome"/>
</dbReference>
<feature type="domain" description="Putative restriction endonuclease" evidence="1">
    <location>
        <begin position="11"/>
        <end position="178"/>
    </location>
</feature>
<sequence length="187" mass="21452">MTQATSKPITLEEFLQQPETKPPQEYIEGKIIQKPVPQGKHSIIQGELLSVINQTIKPKSFGRAFPELRWTFGNRSIVPDLVVFTLDRIPRDENGEVSNTFKIAPNWTIEILSPNQNQTQVTKNILHCLQHGTEIGWLIDPSEKTIFVYRPRQEIAVFDQPEMILPPPEFAKELHLTVSDLFGWLLE</sequence>
<reference evidence="2" key="1">
    <citation type="submission" date="2012-04" db="EMBL/GenBank/DDBJ databases">
        <title>Finished genome of Dactylococcopsis salina PCC 8305.</title>
        <authorList>
            <consortium name="US DOE Joint Genome Institute"/>
            <person name="Gugger M."/>
            <person name="Coursin T."/>
            <person name="Rippka R."/>
            <person name="Tandeau De Marsac N."/>
            <person name="Huntemann M."/>
            <person name="Wei C.-L."/>
            <person name="Han J."/>
            <person name="Detter J.C."/>
            <person name="Han C."/>
            <person name="Tapia R."/>
            <person name="Daligault H."/>
            <person name="Chen A."/>
            <person name="Krypides N."/>
            <person name="Mavromatis K."/>
            <person name="Markowitz V."/>
            <person name="Szeto E."/>
            <person name="Ivanova N."/>
            <person name="Ovchinnikova G."/>
            <person name="Pagani I."/>
            <person name="Pati A."/>
            <person name="Goodwin L."/>
            <person name="Peters L."/>
            <person name="Pitluck S."/>
            <person name="Woyke T."/>
            <person name="Kerfeld C."/>
        </authorList>
    </citation>
    <scope>NUCLEOTIDE SEQUENCE [LARGE SCALE GENOMIC DNA]</scope>
    <source>
        <strain evidence="2">PCC 8305</strain>
    </source>
</reference>